<protein>
    <submittedName>
        <fullName evidence="3">Uncharacterized protein</fullName>
    </submittedName>
</protein>
<keyword evidence="2" id="KW-0472">Membrane</keyword>
<dbReference type="Proteomes" id="UP000054317">
    <property type="component" value="Unassembled WGS sequence"/>
</dbReference>
<reference evidence="4" key="1">
    <citation type="journal article" date="2012" name="Science">
        <title>The Paleozoic origin of enzymatic lignin decomposition reconstructed from 31 fungal genomes.</title>
        <authorList>
            <person name="Floudas D."/>
            <person name="Binder M."/>
            <person name="Riley R."/>
            <person name="Barry K."/>
            <person name="Blanchette R.A."/>
            <person name="Henrissat B."/>
            <person name="Martinez A.T."/>
            <person name="Otillar R."/>
            <person name="Spatafora J.W."/>
            <person name="Yadav J.S."/>
            <person name="Aerts A."/>
            <person name="Benoit I."/>
            <person name="Boyd A."/>
            <person name="Carlson A."/>
            <person name="Copeland A."/>
            <person name="Coutinho P.M."/>
            <person name="de Vries R.P."/>
            <person name="Ferreira P."/>
            <person name="Findley K."/>
            <person name="Foster B."/>
            <person name="Gaskell J."/>
            <person name="Glotzer D."/>
            <person name="Gorecki P."/>
            <person name="Heitman J."/>
            <person name="Hesse C."/>
            <person name="Hori C."/>
            <person name="Igarashi K."/>
            <person name="Jurgens J.A."/>
            <person name="Kallen N."/>
            <person name="Kersten P."/>
            <person name="Kohler A."/>
            <person name="Kuees U."/>
            <person name="Kumar T.K.A."/>
            <person name="Kuo A."/>
            <person name="LaButti K."/>
            <person name="Larrondo L.F."/>
            <person name="Lindquist E."/>
            <person name="Ling A."/>
            <person name="Lombard V."/>
            <person name="Lucas S."/>
            <person name="Lundell T."/>
            <person name="Martin R."/>
            <person name="McLaughlin D.J."/>
            <person name="Morgenstern I."/>
            <person name="Morin E."/>
            <person name="Murat C."/>
            <person name="Nagy L.G."/>
            <person name="Nolan M."/>
            <person name="Ohm R.A."/>
            <person name="Patyshakuliyeva A."/>
            <person name="Rokas A."/>
            <person name="Ruiz-Duenas F.J."/>
            <person name="Sabat G."/>
            <person name="Salamov A."/>
            <person name="Samejima M."/>
            <person name="Schmutz J."/>
            <person name="Slot J.C."/>
            <person name="St John F."/>
            <person name="Stenlid J."/>
            <person name="Sun H."/>
            <person name="Sun S."/>
            <person name="Syed K."/>
            <person name="Tsang A."/>
            <person name="Wiebenga A."/>
            <person name="Young D."/>
            <person name="Pisabarro A."/>
            <person name="Eastwood D.C."/>
            <person name="Martin F."/>
            <person name="Cullen D."/>
            <person name="Grigoriev I.V."/>
            <person name="Hibbett D.S."/>
        </authorList>
    </citation>
    <scope>NUCLEOTIDE SEQUENCE [LARGE SCALE GENOMIC DNA]</scope>
    <source>
        <strain evidence="4">FP-101664</strain>
    </source>
</reference>
<evidence type="ECO:0000256" key="2">
    <source>
        <dbReference type="SAM" id="Phobius"/>
    </source>
</evidence>
<name>R7S6Y3_TRAVS</name>
<keyword evidence="2" id="KW-0812">Transmembrane</keyword>
<feature type="transmembrane region" description="Helical" evidence="2">
    <location>
        <begin position="236"/>
        <end position="258"/>
    </location>
</feature>
<evidence type="ECO:0000256" key="1">
    <source>
        <dbReference type="SAM" id="MobiDB-lite"/>
    </source>
</evidence>
<dbReference type="OMA" id="RIIVHHE"/>
<accession>R7S6Y3</accession>
<organism evidence="3 4">
    <name type="scientific">Trametes versicolor (strain FP-101664)</name>
    <name type="common">White-rot fungus</name>
    <name type="synonym">Coriolus versicolor</name>
    <dbReference type="NCBI Taxonomy" id="717944"/>
    <lineage>
        <taxon>Eukaryota</taxon>
        <taxon>Fungi</taxon>
        <taxon>Dikarya</taxon>
        <taxon>Basidiomycota</taxon>
        <taxon>Agaricomycotina</taxon>
        <taxon>Agaricomycetes</taxon>
        <taxon>Polyporales</taxon>
        <taxon>Polyporaceae</taxon>
        <taxon>Trametes</taxon>
    </lineage>
</organism>
<dbReference type="Gene3D" id="2.60.120.260">
    <property type="entry name" value="Galactose-binding domain-like"/>
    <property type="match status" value="1"/>
</dbReference>
<dbReference type="GeneID" id="19417393"/>
<feature type="region of interest" description="Disordered" evidence="1">
    <location>
        <begin position="332"/>
        <end position="429"/>
    </location>
</feature>
<keyword evidence="2" id="KW-1133">Transmembrane helix</keyword>
<evidence type="ECO:0000313" key="3">
    <source>
        <dbReference type="EMBL" id="EIW51676.1"/>
    </source>
</evidence>
<keyword evidence="4" id="KW-1185">Reference proteome</keyword>
<sequence length="486" mass="50366">MSSSSSELIDDADPRVQYQAGWTFEQNVVEVDGTRHGAKTAGLKAWLSFTGTGVHVVGTLSATDMYGLPTTTYLVDGAIVSTYTAPLLPSTETLYNVTFFSALNLAPGNHTVTIENMNGTRPNTFWFDYFLVDSPSELPTAAVVDPKLPVSTTIESPSSLASVSAKSVTPVSETSTTVAGVTISVTVKSIATVSETSTIGASVTISAADAARTSTTNTSNAFNPGPLPPHRSNSGAIVGGAVAGGAILAFLALIFFCLQRKRPLQTGKGTVAPFTSSRDPFMTPPSSPHSSSMRYSIGSSAMLSTQAVVGLASHIPASPSLRELEIVPRETVGSDSEFDIPHPSARPALFGPLGPIASSSIPTTQPPCPISEKHLSLPSPSLRVLPRLSPSTGMADTGQARALRASSPTPGTAEPPTPSAELPPGVWHAPPDAHDAAYSLLRSLFSQGSRAATLPSSDSLTAPRAADSGLRLYGDPVVLPPAYTQD</sequence>
<proteinExistence type="predicted"/>
<dbReference type="EMBL" id="JH711799">
    <property type="protein sequence ID" value="EIW51676.1"/>
    <property type="molecule type" value="Genomic_DNA"/>
</dbReference>
<dbReference type="AlphaFoldDB" id="R7S6Y3"/>
<evidence type="ECO:0000313" key="4">
    <source>
        <dbReference type="Proteomes" id="UP000054317"/>
    </source>
</evidence>
<gene>
    <name evidence="3" type="ORF">TRAVEDRAFT_54429</name>
</gene>
<dbReference type="RefSeq" id="XP_008045541.1">
    <property type="nucleotide sequence ID" value="XM_008047350.1"/>
</dbReference>
<dbReference type="KEGG" id="tvs:TRAVEDRAFT_54429"/>
<dbReference type="OrthoDB" id="2755385at2759"/>
<feature type="compositionally biased region" description="Low complexity" evidence="1">
    <location>
        <begin position="376"/>
        <end position="391"/>
    </location>
</feature>